<dbReference type="FunFam" id="2.60.120.200:FF:000124">
    <property type="entry name" value="Galectin-4"/>
    <property type="match status" value="1"/>
</dbReference>
<organism evidence="5 6">
    <name type="scientific">Denticeps clupeoides</name>
    <name type="common">denticle herring</name>
    <dbReference type="NCBI Taxonomy" id="299321"/>
    <lineage>
        <taxon>Eukaryota</taxon>
        <taxon>Metazoa</taxon>
        <taxon>Chordata</taxon>
        <taxon>Craniata</taxon>
        <taxon>Vertebrata</taxon>
        <taxon>Euteleostomi</taxon>
        <taxon>Actinopterygii</taxon>
        <taxon>Neopterygii</taxon>
        <taxon>Teleostei</taxon>
        <taxon>Clupei</taxon>
        <taxon>Clupeiformes</taxon>
        <taxon>Denticipitoidei</taxon>
        <taxon>Denticipitidae</taxon>
        <taxon>Denticeps</taxon>
    </lineage>
</organism>
<reference evidence="5 6" key="1">
    <citation type="submission" date="2020-06" db="EMBL/GenBank/DDBJ databases">
        <authorList>
            <consortium name="Wellcome Sanger Institute Data Sharing"/>
        </authorList>
    </citation>
    <scope>NUCLEOTIDE SEQUENCE [LARGE SCALE GENOMIC DNA]</scope>
</reference>
<feature type="domain" description="Galectin" evidence="4">
    <location>
        <begin position="22"/>
        <end position="157"/>
    </location>
</feature>
<dbReference type="PANTHER" id="PTHR11346">
    <property type="entry name" value="GALECTIN"/>
    <property type="match status" value="1"/>
</dbReference>
<dbReference type="InterPro" id="IPR001079">
    <property type="entry name" value="Galectin_CRD"/>
</dbReference>
<dbReference type="CDD" id="cd00070">
    <property type="entry name" value="GLECT"/>
    <property type="match status" value="2"/>
</dbReference>
<dbReference type="InterPro" id="IPR044156">
    <property type="entry name" value="Galectin-like"/>
</dbReference>
<sequence length="350" mass="39454">MYLILPKTGLLPSTLTQNPPPLLTSSLPPINPLTACRIRGGLCSWTFVNFAVNLRVSNSEDIALHLNPRFKSAMLVRNSFLSGCWGTEERSLKAHGGLIFSPLTVPSQMIILSEGQQFKVAVNGVHQLSYKHRVQDLASVDELQIVGDVLLQDVKIRYQDIRYFRVKGETEEGGEKISLSARPPPSPVTWKIYVCIEITAMITVTRFQLDLTHGSSIKPRADVAFHFNPRFKRSPCIVCNTLQQEQWGREEILYRMPFKQGDDFEVIILVQKDMYKVAVNGAHVLEYRHKLALDKVDTIQISGKVNISAIAFFPSSVSTCLVDMQIKNSKASLSHHHVFFLPLLVKEWNV</sequence>
<keyword evidence="6" id="KW-1185">Reference proteome</keyword>
<name>A0AAY4C197_9TELE</name>
<dbReference type="Proteomes" id="UP000694580">
    <property type="component" value="Chromosome 14"/>
</dbReference>
<dbReference type="Pfam" id="PF00337">
    <property type="entry name" value="Gal-bind_lectin"/>
    <property type="match status" value="2"/>
</dbReference>
<dbReference type="GeneTree" id="ENSGT00940000155727"/>
<dbReference type="SMART" id="SM00276">
    <property type="entry name" value="GLECT"/>
    <property type="match status" value="2"/>
</dbReference>
<dbReference type="GO" id="GO:0005737">
    <property type="term" value="C:cytoplasm"/>
    <property type="evidence" value="ECO:0007669"/>
    <property type="project" value="TreeGrafter"/>
</dbReference>
<evidence type="ECO:0000313" key="5">
    <source>
        <dbReference type="Ensembl" id="ENSDCDP00010026281.1"/>
    </source>
</evidence>
<keyword evidence="1 3" id="KW-0430">Lectin</keyword>
<keyword evidence="2" id="KW-0677">Repeat</keyword>
<dbReference type="AlphaFoldDB" id="A0AAY4C197"/>
<evidence type="ECO:0000259" key="4">
    <source>
        <dbReference type="PROSITE" id="PS51304"/>
    </source>
</evidence>
<gene>
    <name evidence="5" type="primary">LGALS8</name>
</gene>
<protein>
    <recommendedName>
        <fullName evidence="3">Galectin</fullName>
    </recommendedName>
</protein>
<dbReference type="Gene3D" id="2.60.120.200">
    <property type="match status" value="2"/>
</dbReference>
<dbReference type="Ensembl" id="ENSDCDT00010032477.1">
    <property type="protein sequence ID" value="ENSDCDP00010026281.1"/>
    <property type="gene ID" value="ENSDCDG00010016575.1"/>
</dbReference>
<dbReference type="SMART" id="SM00908">
    <property type="entry name" value="Gal-bind_lectin"/>
    <property type="match status" value="2"/>
</dbReference>
<proteinExistence type="predicted"/>
<evidence type="ECO:0000256" key="1">
    <source>
        <dbReference type="ARBA" id="ARBA00022734"/>
    </source>
</evidence>
<dbReference type="GO" id="GO:0030246">
    <property type="term" value="F:carbohydrate binding"/>
    <property type="evidence" value="ECO:0007669"/>
    <property type="project" value="UniProtKB-UniRule"/>
</dbReference>
<dbReference type="PANTHER" id="PTHR11346:SF147">
    <property type="entry name" value="GALECTIN"/>
    <property type="match status" value="1"/>
</dbReference>
<dbReference type="SUPFAM" id="SSF49899">
    <property type="entry name" value="Concanavalin A-like lectins/glucanases"/>
    <property type="match status" value="2"/>
</dbReference>
<feature type="domain" description="Galectin" evidence="4">
    <location>
        <begin position="182"/>
        <end position="313"/>
    </location>
</feature>
<dbReference type="InterPro" id="IPR013320">
    <property type="entry name" value="ConA-like_dom_sf"/>
</dbReference>
<reference evidence="5" key="3">
    <citation type="submission" date="2025-09" db="UniProtKB">
        <authorList>
            <consortium name="Ensembl"/>
        </authorList>
    </citation>
    <scope>IDENTIFICATION</scope>
</reference>
<accession>A0AAY4C197</accession>
<evidence type="ECO:0000313" key="6">
    <source>
        <dbReference type="Proteomes" id="UP000694580"/>
    </source>
</evidence>
<dbReference type="PROSITE" id="PS51304">
    <property type="entry name" value="GALECTIN"/>
    <property type="match status" value="2"/>
</dbReference>
<evidence type="ECO:0000256" key="2">
    <source>
        <dbReference type="ARBA" id="ARBA00022737"/>
    </source>
</evidence>
<reference evidence="5" key="2">
    <citation type="submission" date="2025-08" db="UniProtKB">
        <authorList>
            <consortium name="Ensembl"/>
        </authorList>
    </citation>
    <scope>IDENTIFICATION</scope>
</reference>
<evidence type="ECO:0000256" key="3">
    <source>
        <dbReference type="RuleBase" id="RU102079"/>
    </source>
</evidence>